<keyword evidence="4" id="KW-0645">Protease</keyword>
<dbReference type="EMBL" id="JABCKV010000033">
    <property type="protein sequence ID" value="KAG5645740.1"/>
    <property type="molecule type" value="Genomic_DNA"/>
</dbReference>
<name>A0A9P7GAE9_9AGAR</name>
<reference evidence="10" key="2">
    <citation type="submission" date="2021-10" db="EMBL/GenBank/DDBJ databases">
        <title>Phylogenomics reveals ancestral predisposition of the termite-cultivated fungus Termitomyces towards a domesticated lifestyle.</title>
        <authorList>
            <person name="Auxier B."/>
            <person name="Grum-Grzhimaylo A."/>
            <person name="Cardenas M.E."/>
            <person name="Lodge J.D."/>
            <person name="Laessoe T."/>
            <person name="Pedersen O."/>
            <person name="Smith M.E."/>
            <person name="Kuyper T.W."/>
            <person name="Franco-Molano E.A."/>
            <person name="Baroni T.J."/>
            <person name="Aanen D.K."/>
        </authorList>
    </citation>
    <scope>NUCLEOTIDE SEQUENCE</scope>
    <source>
        <strain evidence="10">AP01</strain>
        <tissue evidence="10">Mycelium</tissue>
    </source>
</reference>
<dbReference type="PROSITE" id="PS52048">
    <property type="entry name" value="UCH_DOMAIN"/>
    <property type="match status" value="1"/>
</dbReference>
<comment type="caution">
    <text evidence="10">The sequence shown here is derived from an EMBL/GenBank/DDBJ whole genome shotgun (WGS) entry which is preliminary data.</text>
</comment>
<comment type="similarity">
    <text evidence="2 8">Belongs to the peptidase C12 family.</text>
</comment>
<dbReference type="GO" id="GO:0004843">
    <property type="term" value="F:cysteine-type deubiquitinase activity"/>
    <property type="evidence" value="ECO:0007669"/>
    <property type="project" value="UniProtKB-EC"/>
</dbReference>
<evidence type="ECO:0000256" key="3">
    <source>
        <dbReference type="ARBA" id="ARBA00012759"/>
    </source>
</evidence>
<gene>
    <name evidence="10" type="ORF">DXG03_005436</name>
</gene>
<dbReference type="PANTHER" id="PTHR10589">
    <property type="entry name" value="UBIQUITIN CARBOXYL-TERMINAL HYDROLASE"/>
    <property type="match status" value="1"/>
</dbReference>
<keyword evidence="6" id="KW-0378">Hydrolase</keyword>
<dbReference type="EC" id="3.4.19.12" evidence="3"/>
<accession>A0A9P7GAE9</accession>
<dbReference type="SUPFAM" id="SSF54001">
    <property type="entry name" value="Cysteine proteinases"/>
    <property type="match status" value="1"/>
</dbReference>
<reference evidence="10" key="1">
    <citation type="submission" date="2020-07" db="EMBL/GenBank/DDBJ databases">
        <authorList>
            <person name="Nieuwenhuis M."/>
            <person name="Van De Peppel L.J.J."/>
        </authorList>
    </citation>
    <scope>NUCLEOTIDE SEQUENCE</scope>
    <source>
        <strain evidence="10">AP01</strain>
        <tissue evidence="10">Mycelium</tissue>
    </source>
</reference>
<evidence type="ECO:0000256" key="2">
    <source>
        <dbReference type="ARBA" id="ARBA00009326"/>
    </source>
</evidence>
<dbReference type="Proteomes" id="UP000775547">
    <property type="component" value="Unassembled WGS sequence"/>
</dbReference>
<protein>
    <recommendedName>
        <fullName evidence="3">ubiquitinyl hydrolase 1</fullName>
        <ecNumber evidence="3">3.4.19.12</ecNumber>
    </recommendedName>
</protein>
<sequence length="157" mass="17307">MPWPTCVIYPFLSILRSVELRVQSDVTIVPESPLAKFIDECKGKTPLERATHLETTPLFANIHAEAASSGQTSVPTELDTDLHFTCFVRAPAVRPKEDLDSPVRHRVIELDGRREGPVDKGDSEDFLKDVAKIIKNEYLSNASSMNFSVIALGPGST</sequence>
<dbReference type="InterPro" id="IPR038765">
    <property type="entry name" value="Papain-like_cys_pep_sf"/>
</dbReference>
<evidence type="ECO:0000256" key="6">
    <source>
        <dbReference type="ARBA" id="ARBA00022801"/>
    </source>
</evidence>
<evidence type="ECO:0000256" key="5">
    <source>
        <dbReference type="ARBA" id="ARBA00022786"/>
    </source>
</evidence>
<evidence type="ECO:0000256" key="7">
    <source>
        <dbReference type="ARBA" id="ARBA00022807"/>
    </source>
</evidence>
<comment type="catalytic activity">
    <reaction evidence="1">
        <text>Thiol-dependent hydrolysis of ester, thioester, amide, peptide and isopeptide bonds formed by the C-terminal Gly of ubiquitin (a 76-residue protein attached to proteins as an intracellular targeting signal).</text>
        <dbReference type="EC" id="3.4.19.12"/>
    </reaction>
</comment>
<dbReference type="GO" id="GO:0016579">
    <property type="term" value="P:protein deubiquitination"/>
    <property type="evidence" value="ECO:0007669"/>
    <property type="project" value="TreeGrafter"/>
</dbReference>
<evidence type="ECO:0000256" key="8">
    <source>
        <dbReference type="PROSITE-ProRule" id="PRU01393"/>
    </source>
</evidence>
<keyword evidence="7" id="KW-0788">Thiol protease</keyword>
<feature type="domain" description="UCH catalytic" evidence="9">
    <location>
        <begin position="1"/>
        <end position="154"/>
    </location>
</feature>
<evidence type="ECO:0000256" key="1">
    <source>
        <dbReference type="ARBA" id="ARBA00000707"/>
    </source>
</evidence>
<organism evidence="10 11">
    <name type="scientific">Asterophora parasitica</name>
    <dbReference type="NCBI Taxonomy" id="117018"/>
    <lineage>
        <taxon>Eukaryota</taxon>
        <taxon>Fungi</taxon>
        <taxon>Dikarya</taxon>
        <taxon>Basidiomycota</taxon>
        <taxon>Agaricomycotina</taxon>
        <taxon>Agaricomycetes</taxon>
        <taxon>Agaricomycetidae</taxon>
        <taxon>Agaricales</taxon>
        <taxon>Tricholomatineae</taxon>
        <taxon>Lyophyllaceae</taxon>
        <taxon>Asterophora</taxon>
    </lineage>
</organism>
<dbReference type="InterPro" id="IPR036959">
    <property type="entry name" value="Peptidase_C12_UCH_sf"/>
</dbReference>
<evidence type="ECO:0000313" key="11">
    <source>
        <dbReference type="Proteomes" id="UP000775547"/>
    </source>
</evidence>
<dbReference type="PANTHER" id="PTHR10589:SF17">
    <property type="entry name" value="UBIQUITIN CARBOXYL-TERMINAL HYDROLASE"/>
    <property type="match status" value="1"/>
</dbReference>
<dbReference type="GO" id="GO:0005737">
    <property type="term" value="C:cytoplasm"/>
    <property type="evidence" value="ECO:0007669"/>
    <property type="project" value="TreeGrafter"/>
</dbReference>
<evidence type="ECO:0000259" key="9">
    <source>
        <dbReference type="PROSITE" id="PS52048"/>
    </source>
</evidence>
<evidence type="ECO:0000256" key="4">
    <source>
        <dbReference type="ARBA" id="ARBA00022670"/>
    </source>
</evidence>
<dbReference type="Pfam" id="PF01088">
    <property type="entry name" value="Peptidase_C12"/>
    <property type="match status" value="1"/>
</dbReference>
<evidence type="ECO:0000313" key="10">
    <source>
        <dbReference type="EMBL" id="KAG5645740.1"/>
    </source>
</evidence>
<dbReference type="AlphaFoldDB" id="A0A9P7GAE9"/>
<dbReference type="GO" id="GO:0006511">
    <property type="term" value="P:ubiquitin-dependent protein catabolic process"/>
    <property type="evidence" value="ECO:0007669"/>
    <property type="project" value="InterPro"/>
</dbReference>
<comment type="caution">
    <text evidence="8">Lacks conserved residue(s) required for the propagation of feature annotation.</text>
</comment>
<keyword evidence="5" id="KW-0833">Ubl conjugation pathway</keyword>
<proteinExistence type="inferred from homology"/>
<dbReference type="InterPro" id="IPR001578">
    <property type="entry name" value="Peptidase_C12_UCH"/>
</dbReference>
<dbReference type="Gene3D" id="3.40.532.10">
    <property type="entry name" value="Peptidase C12, ubiquitin carboxyl-terminal hydrolase"/>
    <property type="match status" value="1"/>
</dbReference>
<dbReference type="OrthoDB" id="427186at2759"/>
<keyword evidence="11" id="KW-1185">Reference proteome</keyword>